<keyword evidence="1" id="KW-0812">Transmembrane</keyword>
<keyword evidence="1" id="KW-0472">Membrane</keyword>
<proteinExistence type="predicted"/>
<keyword evidence="2" id="KW-1185">Reference proteome</keyword>
<evidence type="ECO:0000313" key="2">
    <source>
        <dbReference type="Proteomes" id="UP000025227"/>
    </source>
</evidence>
<keyword evidence="1" id="KW-1133">Transmembrane helix</keyword>
<dbReference type="Proteomes" id="UP000025227">
    <property type="component" value="Unplaced"/>
</dbReference>
<protein>
    <submittedName>
        <fullName evidence="3">Secreted protein</fullName>
    </submittedName>
</protein>
<evidence type="ECO:0000256" key="1">
    <source>
        <dbReference type="SAM" id="Phobius"/>
    </source>
</evidence>
<organism evidence="2 3">
    <name type="scientific">Haemonchus contortus</name>
    <name type="common">Barber pole worm</name>
    <dbReference type="NCBI Taxonomy" id="6289"/>
    <lineage>
        <taxon>Eukaryota</taxon>
        <taxon>Metazoa</taxon>
        <taxon>Ecdysozoa</taxon>
        <taxon>Nematoda</taxon>
        <taxon>Chromadorea</taxon>
        <taxon>Rhabditida</taxon>
        <taxon>Rhabditina</taxon>
        <taxon>Rhabditomorpha</taxon>
        <taxon>Strongyloidea</taxon>
        <taxon>Trichostrongylidae</taxon>
        <taxon>Haemonchus</taxon>
    </lineage>
</organism>
<accession>A0A7I4YVS0</accession>
<sequence>MCMCVHVCVYVYVCLCMCMYVFIYVRRLSAMVRSTPAFMVCRRLLKGTVRDDSMGGCVDDVSASHSMSRQTVRRGVE</sequence>
<dbReference type="WBParaSite" id="HCON_00144560-00001">
    <property type="protein sequence ID" value="HCON_00144560-00001"/>
    <property type="gene ID" value="HCON_00144560"/>
</dbReference>
<reference evidence="3" key="1">
    <citation type="submission" date="2020-12" db="UniProtKB">
        <authorList>
            <consortium name="WormBaseParasite"/>
        </authorList>
    </citation>
    <scope>IDENTIFICATION</scope>
    <source>
        <strain evidence="3">MHco3</strain>
    </source>
</reference>
<feature type="transmembrane region" description="Helical" evidence="1">
    <location>
        <begin position="7"/>
        <end position="25"/>
    </location>
</feature>
<name>A0A7I4YVS0_HAECO</name>
<dbReference type="AlphaFoldDB" id="A0A7I4YVS0"/>
<evidence type="ECO:0000313" key="3">
    <source>
        <dbReference type="WBParaSite" id="HCON_00144560-00001"/>
    </source>
</evidence>